<evidence type="ECO:0000256" key="11">
    <source>
        <dbReference type="ARBA" id="ARBA00023002"/>
    </source>
</evidence>
<organism evidence="17 18">
    <name type="scientific">Helicobacter marmotae</name>
    <dbReference type="NCBI Taxonomy" id="152490"/>
    <lineage>
        <taxon>Bacteria</taxon>
        <taxon>Pseudomonadati</taxon>
        <taxon>Campylobacterota</taxon>
        <taxon>Epsilonproteobacteria</taxon>
        <taxon>Campylobacterales</taxon>
        <taxon>Helicobacteraceae</taxon>
        <taxon>Helicobacter</taxon>
    </lineage>
</organism>
<dbReference type="Pfam" id="PF01180">
    <property type="entry name" value="DHO_dh"/>
    <property type="match status" value="1"/>
</dbReference>
<evidence type="ECO:0000313" key="17">
    <source>
        <dbReference type="EMBL" id="RDU59232.1"/>
    </source>
</evidence>
<keyword evidence="8" id="KW-0285">Flavoprotein</keyword>
<sequence length="459" mass="50839">MSVYQKLSPYLFRFDAERLHCLAEWTLKHFVPLPLVQDCVVSQHCVFDESLHIQVAGMNFYNPVGLAAGFDKNATMIKGLSALGFGFLEIGTITQNPQEGNAKPRLFRYEEEKSLQNAMGFNNDGSSKVAARLKGLYPYSIPLGINVGKNKVIAQSDSLKNYENVLLDCLEVGDYFVFNLSSPNTPKLRELQNVTFVQELFEMARSHTNKPLFLKISPDMKKDEMLKLVEMSIKSGASGLIATNTTIDYSLIAGAKDFGGISGGALKEKSKEVLKILSEAFFGKIAIISVGGIDNAQEVYERLRLGASLVQVYSGLVFRGPRLCREINEGLLELLKQDGFSTIADIIGYDITHQPKRRGRKPKNIQPEVREVVAAPKKRGRKPKSAMSTESISSQVVQKDSTSKVRNTKTKQDRSVNVQANNEIAQAPIPTKEEPSSNILEDDKSVSSLPKDVQKDSKE</sequence>
<keyword evidence="10" id="KW-0665">Pyrimidine biosynthesis</keyword>
<dbReference type="GO" id="GO:0005886">
    <property type="term" value="C:plasma membrane"/>
    <property type="evidence" value="ECO:0007669"/>
    <property type="project" value="TreeGrafter"/>
</dbReference>
<gene>
    <name evidence="17" type="ORF">CQA63_07695</name>
</gene>
<dbReference type="PANTHER" id="PTHR48109:SF4">
    <property type="entry name" value="DIHYDROOROTATE DEHYDROGENASE (QUINONE), MITOCHONDRIAL"/>
    <property type="match status" value="1"/>
</dbReference>
<dbReference type="AlphaFoldDB" id="A0A3D8I278"/>
<dbReference type="PROSITE" id="PS00911">
    <property type="entry name" value="DHODEHASE_1"/>
    <property type="match status" value="1"/>
</dbReference>
<dbReference type="InterPro" id="IPR050074">
    <property type="entry name" value="DHO_dehydrogenase"/>
</dbReference>
<dbReference type="OrthoDB" id="9802377at2"/>
<evidence type="ECO:0000256" key="10">
    <source>
        <dbReference type="ARBA" id="ARBA00022975"/>
    </source>
</evidence>
<feature type="domain" description="Dihydroorotate dehydrogenase catalytic" evidence="16">
    <location>
        <begin position="51"/>
        <end position="335"/>
    </location>
</feature>
<evidence type="ECO:0000256" key="6">
    <source>
        <dbReference type="ARBA" id="ARBA00012791"/>
    </source>
</evidence>
<protein>
    <recommendedName>
        <fullName evidence="7 14">Dihydroorotate dehydrogenase (quinone)</fullName>
        <ecNumber evidence="6 14">1.3.5.2</ecNumber>
    </recommendedName>
</protein>
<accession>A0A3D8I278</accession>
<feature type="compositionally biased region" description="Basic and acidic residues" evidence="15">
    <location>
        <begin position="431"/>
        <end position="445"/>
    </location>
</feature>
<evidence type="ECO:0000256" key="14">
    <source>
        <dbReference type="NCBIfam" id="TIGR01036"/>
    </source>
</evidence>
<dbReference type="GO" id="GO:0006207">
    <property type="term" value="P:'de novo' pyrimidine nucleobase biosynthetic process"/>
    <property type="evidence" value="ECO:0007669"/>
    <property type="project" value="UniProtKB-UniRule"/>
</dbReference>
<comment type="caution">
    <text evidence="17">The sequence shown here is derived from an EMBL/GenBank/DDBJ whole genome shotgun (WGS) entry which is preliminary data.</text>
</comment>
<proteinExistence type="inferred from homology"/>
<evidence type="ECO:0000259" key="16">
    <source>
        <dbReference type="Pfam" id="PF01180"/>
    </source>
</evidence>
<comment type="cofactor">
    <cofactor evidence="1">
        <name>FMN</name>
        <dbReference type="ChEBI" id="CHEBI:58210"/>
    </cofactor>
</comment>
<dbReference type="PANTHER" id="PTHR48109">
    <property type="entry name" value="DIHYDROOROTATE DEHYDROGENASE (QUINONE), MITOCHONDRIAL-RELATED"/>
    <property type="match status" value="1"/>
</dbReference>
<keyword evidence="18" id="KW-1185">Reference proteome</keyword>
<dbReference type="EC" id="1.3.5.2" evidence="6 14"/>
<comment type="subcellular location">
    <subcellularLocation>
        <location evidence="3">Membrane</location>
    </subcellularLocation>
</comment>
<dbReference type="UniPathway" id="UPA00070">
    <property type="reaction ID" value="UER00946"/>
</dbReference>
<evidence type="ECO:0000256" key="4">
    <source>
        <dbReference type="ARBA" id="ARBA00005161"/>
    </source>
</evidence>
<comment type="pathway">
    <text evidence="4">Pyrimidine metabolism; UMP biosynthesis via de novo pathway; orotate from (S)-dihydroorotate (quinone route): step 1/1.</text>
</comment>
<comment type="similarity">
    <text evidence="5">Belongs to the dihydroorotate dehydrogenase family. Type 2 subfamily.</text>
</comment>
<evidence type="ECO:0000313" key="18">
    <source>
        <dbReference type="Proteomes" id="UP000256599"/>
    </source>
</evidence>
<dbReference type="EMBL" id="NXLR01000016">
    <property type="protein sequence ID" value="RDU59232.1"/>
    <property type="molecule type" value="Genomic_DNA"/>
</dbReference>
<evidence type="ECO:0000256" key="15">
    <source>
        <dbReference type="SAM" id="MobiDB-lite"/>
    </source>
</evidence>
<dbReference type="InterPro" id="IPR013785">
    <property type="entry name" value="Aldolase_TIM"/>
</dbReference>
<evidence type="ECO:0000256" key="1">
    <source>
        <dbReference type="ARBA" id="ARBA00001917"/>
    </source>
</evidence>
<keyword evidence="11" id="KW-0560">Oxidoreductase</keyword>
<dbReference type="CDD" id="cd04738">
    <property type="entry name" value="DHOD_2_like"/>
    <property type="match status" value="1"/>
</dbReference>
<dbReference type="GO" id="GO:0005737">
    <property type="term" value="C:cytoplasm"/>
    <property type="evidence" value="ECO:0007669"/>
    <property type="project" value="InterPro"/>
</dbReference>
<comment type="catalytic activity">
    <reaction evidence="13">
        <text>(S)-dihydroorotate + a quinone = orotate + a quinol</text>
        <dbReference type="Rhea" id="RHEA:30187"/>
        <dbReference type="ChEBI" id="CHEBI:24646"/>
        <dbReference type="ChEBI" id="CHEBI:30839"/>
        <dbReference type="ChEBI" id="CHEBI:30864"/>
        <dbReference type="ChEBI" id="CHEBI:132124"/>
        <dbReference type="EC" id="1.3.5.2"/>
    </reaction>
</comment>
<dbReference type="RefSeq" id="WP_104700101.1">
    <property type="nucleotide sequence ID" value="NZ_FZPP01000020.1"/>
</dbReference>
<feature type="compositionally biased region" description="Basic residues" evidence="15">
    <location>
        <begin position="354"/>
        <end position="363"/>
    </location>
</feature>
<dbReference type="SUPFAM" id="SSF51395">
    <property type="entry name" value="FMN-linked oxidoreductases"/>
    <property type="match status" value="1"/>
</dbReference>
<dbReference type="Gene3D" id="3.20.20.70">
    <property type="entry name" value="Aldolase class I"/>
    <property type="match status" value="1"/>
</dbReference>
<dbReference type="InterPro" id="IPR001295">
    <property type="entry name" value="Dihydroorotate_DH_CS"/>
</dbReference>
<feature type="compositionally biased region" description="Polar residues" evidence="15">
    <location>
        <begin position="415"/>
        <end position="424"/>
    </location>
</feature>
<evidence type="ECO:0000256" key="8">
    <source>
        <dbReference type="ARBA" id="ARBA00022630"/>
    </source>
</evidence>
<evidence type="ECO:0000256" key="3">
    <source>
        <dbReference type="ARBA" id="ARBA00004370"/>
    </source>
</evidence>
<keyword evidence="12" id="KW-0472">Membrane</keyword>
<evidence type="ECO:0000256" key="7">
    <source>
        <dbReference type="ARBA" id="ARBA00018366"/>
    </source>
</evidence>
<comment type="function">
    <text evidence="2">Catalyzes the conversion of dihydroorotate to orotate with quinone as electron acceptor.</text>
</comment>
<evidence type="ECO:0000256" key="2">
    <source>
        <dbReference type="ARBA" id="ARBA00003125"/>
    </source>
</evidence>
<dbReference type="GO" id="GO:0044205">
    <property type="term" value="P:'de novo' UMP biosynthetic process"/>
    <property type="evidence" value="ECO:0007669"/>
    <property type="project" value="UniProtKB-UniPathway"/>
</dbReference>
<feature type="region of interest" description="Disordered" evidence="15">
    <location>
        <begin position="354"/>
        <end position="459"/>
    </location>
</feature>
<reference evidence="17 18" key="1">
    <citation type="submission" date="2018-04" db="EMBL/GenBank/DDBJ databases">
        <title>Novel Campyloabacter and Helicobacter Species and Strains.</title>
        <authorList>
            <person name="Mannion A.J."/>
            <person name="Shen Z."/>
            <person name="Fox J.G."/>
        </authorList>
    </citation>
    <scope>NUCLEOTIDE SEQUENCE [LARGE SCALE GENOMIC DNA]</scope>
    <source>
        <strain evidence="17 18">MIT 98-6070</strain>
    </source>
</reference>
<evidence type="ECO:0000256" key="9">
    <source>
        <dbReference type="ARBA" id="ARBA00022643"/>
    </source>
</evidence>
<dbReference type="GO" id="GO:0106430">
    <property type="term" value="F:dihydroorotate dehydrogenase (quinone) activity"/>
    <property type="evidence" value="ECO:0007669"/>
    <property type="project" value="UniProtKB-EC"/>
</dbReference>
<dbReference type="InterPro" id="IPR005719">
    <property type="entry name" value="Dihydroorotate_DH_2"/>
</dbReference>
<evidence type="ECO:0000256" key="12">
    <source>
        <dbReference type="ARBA" id="ARBA00023136"/>
    </source>
</evidence>
<evidence type="ECO:0000256" key="5">
    <source>
        <dbReference type="ARBA" id="ARBA00005359"/>
    </source>
</evidence>
<dbReference type="InterPro" id="IPR005720">
    <property type="entry name" value="Dihydroorotate_DH_cat"/>
</dbReference>
<evidence type="ECO:0000256" key="13">
    <source>
        <dbReference type="ARBA" id="ARBA00048639"/>
    </source>
</evidence>
<feature type="compositionally biased region" description="Polar residues" evidence="15">
    <location>
        <begin position="386"/>
        <end position="400"/>
    </location>
</feature>
<name>A0A3D8I278_9HELI</name>
<dbReference type="NCBIfam" id="NF003652">
    <property type="entry name" value="PRK05286.2-5"/>
    <property type="match status" value="1"/>
</dbReference>
<dbReference type="NCBIfam" id="TIGR01036">
    <property type="entry name" value="pyrD_sub2"/>
    <property type="match status" value="1"/>
</dbReference>
<keyword evidence="9" id="KW-0288">FMN</keyword>
<dbReference type="Proteomes" id="UP000256599">
    <property type="component" value="Unassembled WGS sequence"/>
</dbReference>